<evidence type="ECO:0000313" key="2">
    <source>
        <dbReference type="Proteomes" id="UP000007151"/>
    </source>
</evidence>
<evidence type="ECO:0000313" key="1">
    <source>
        <dbReference type="EMBL" id="OWR41501.1"/>
    </source>
</evidence>
<dbReference type="KEGG" id="dpl:KGM_206378"/>
<name>A0A212EJ49_DANPL</name>
<proteinExistence type="predicted"/>
<gene>
    <name evidence="1" type="ORF">KGM_206378</name>
</gene>
<organism evidence="1 2">
    <name type="scientific">Danaus plexippus plexippus</name>
    <dbReference type="NCBI Taxonomy" id="278856"/>
    <lineage>
        <taxon>Eukaryota</taxon>
        <taxon>Metazoa</taxon>
        <taxon>Ecdysozoa</taxon>
        <taxon>Arthropoda</taxon>
        <taxon>Hexapoda</taxon>
        <taxon>Insecta</taxon>
        <taxon>Pterygota</taxon>
        <taxon>Neoptera</taxon>
        <taxon>Endopterygota</taxon>
        <taxon>Lepidoptera</taxon>
        <taxon>Glossata</taxon>
        <taxon>Ditrysia</taxon>
        <taxon>Papilionoidea</taxon>
        <taxon>Nymphalidae</taxon>
        <taxon>Danainae</taxon>
        <taxon>Danaini</taxon>
        <taxon>Danaina</taxon>
        <taxon>Danaus</taxon>
        <taxon>Danaus</taxon>
    </lineage>
</organism>
<keyword evidence="2" id="KW-1185">Reference proteome</keyword>
<dbReference type="EMBL" id="AGBW02014532">
    <property type="protein sequence ID" value="OWR41501.1"/>
    <property type="molecule type" value="Genomic_DNA"/>
</dbReference>
<protein>
    <submittedName>
        <fullName evidence="1">Uncharacterized protein</fullName>
    </submittedName>
</protein>
<dbReference type="AlphaFoldDB" id="A0A212EJ49"/>
<dbReference type="InParanoid" id="A0A212EJ49"/>
<reference evidence="1 2" key="1">
    <citation type="journal article" date="2011" name="Cell">
        <title>The monarch butterfly genome yields insights into long-distance migration.</title>
        <authorList>
            <person name="Zhan S."/>
            <person name="Merlin C."/>
            <person name="Boore J.L."/>
            <person name="Reppert S.M."/>
        </authorList>
    </citation>
    <scope>NUCLEOTIDE SEQUENCE [LARGE SCALE GENOMIC DNA]</scope>
    <source>
        <strain evidence="1">F-2</strain>
    </source>
</reference>
<comment type="caution">
    <text evidence="1">The sequence shown here is derived from an EMBL/GenBank/DDBJ whole genome shotgun (WGS) entry which is preliminary data.</text>
</comment>
<sequence>MFPEGRASGSLRTGPVIFAGTNIAVVPRGSAVGRVLYSVYSEPMRLYDSLVLEQSPVSSVSVFALNERCCS</sequence>
<accession>A0A212EJ49</accession>
<dbReference type="Proteomes" id="UP000007151">
    <property type="component" value="Unassembled WGS sequence"/>
</dbReference>